<protein>
    <submittedName>
        <fullName evidence="1">Uncharacterized protein</fullName>
    </submittedName>
</protein>
<name>A0A0E9TB73_ANGAN</name>
<dbReference type="AlphaFoldDB" id="A0A0E9TB73"/>
<accession>A0A0E9TB73</accession>
<evidence type="ECO:0000313" key="1">
    <source>
        <dbReference type="EMBL" id="JAH50944.1"/>
    </source>
</evidence>
<organism evidence="1">
    <name type="scientific">Anguilla anguilla</name>
    <name type="common">European freshwater eel</name>
    <name type="synonym">Muraena anguilla</name>
    <dbReference type="NCBI Taxonomy" id="7936"/>
    <lineage>
        <taxon>Eukaryota</taxon>
        <taxon>Metazoa</taxon>
        <taxon>Chordata</taxon>
        <taxon>Craniata</taxon>
        <taxon>Vertebrata</taxon>
        <taxon>Euteleostomi</taxon>
        <taxon>Actinopterygii</taxon>
        <taxon>Neopterygii</taxon>
        <taxon>Teleostei</taxon>
        <taxon>Anguilliformes</taxon>
        <taxon>Anguillidae</taxon>
        <taxon>Anguilla</taxon>
    </lineage>
</organism>
<proteinExistence type="predicted"/>
<reference evidence="1" key="1">
    <citation type="submission" date="2014-11" db="EMBL/GenBank/DDBJ databases">
        <authorList>
            <person name="Amaro Gonzalez C."/>
        </authorList>
    </citation>
    <scope>NUCLEOTIDE SEQUENCE</scope>
</reference>
<sequence>MCSLQLQPMTLSKMSDEINDWTD</sequence>
<reference evidence="1" key="2">
    <citation type="journal article" date="2015" name="Fish Shellfish Immunol.">
        <title>Early steps in the European eel (Anguilla anguilla)-Vibrio vulnificus interaction in the gills: Role of the RtxA13 toxin.</title>
        <authorList>
            <person name="Callol A."/>
            <person name="Pajuelo D."/>
            <person name="Ebbesson L."/>
            <person name="Teles M."/>
            <person name="MacKenzie S."/>
            <person name="Amaro C."/>
        </authorList>
    </citation>
    <scope>NUCLEOTIDE SEQUENCE</scope>
</reference>
<dbReference type="EMBL" id="GBXM01057633">
    <property type="protein sequence ID" value="JAH50944.1"/>
    <property type="molecule type" value="Transcribed_RNA"/>
</dbReference>